<dbReference type="EMBL" id="CM020618">
    <property type="protein sequence ID" value="KAK1860823.1"/>
    <property type="molecule type" value="Genomic_DNA"/>
</dbReference>
<evidence type="ECO:0000313" key="2">
    <source>
        <dbReference type="Proteomes" id="UP000798662"/>
    </source>
</evidence>
<evidence type="ECO:0000313" key="1">
    <source>
        <dbReference type="EMBL" id="KAK1860823.1"/>
    </source>
</evidence>
<name>A0ACC3BTE2_PYRYE</name>
<sequence>MAGGGEGMGIQRRPVGCYGSVSTPPIIVMMMPPAVRCLPPYDEEEEGARRRRRRRQRQQRRPLRTGRANRASVGFLQPPLSWTRGLLTRRTGGPATGSLLLAPAQQRAAASGRRRRTADTRSGR</sequence>
<dbReference type="Proteomes" id="UP000798662">
    <property type="component" value="Chromosome 1"/>
</dbReference>
<reference evidence="1" key="1">
    <citation type="submission" date="2019-11" db="EMBL/GenBank/DDBJ databases">
        <title>Nori genome reveals adaptations in red seaweeds to the harsh intertidal environment.</title>
        <authorList>
            <person name="Wang D."/>
            <person name="Mao Y."/>
        </authorList>
    </citation>
    <scope>NUCLEOTIDE SEQUENCE</scope>
    <source>
        <tissue evidence="1">Gametophyte</tissue>
    </source>
</reference>
<gene>
    <name evidence="1" type="ORF">I4F81_003409</name>
</gene>
<comment type="caution">
    <text evidence="1">The sequence shown here is derived from an EMBL/GenBank/DDBJ whole genome shotgun (WGS) entry which is preliminary data.</text>
</comment>
<keyword evidence="2" id="KW-1185">Reference proteome</keyword>
<protein>
    <submittedName>
        <fullName evidence="1">Uncharacterized protein</fullName>
    </submittedName>
</protein>
<accession>A0ACC3BTE2</accession>
<organism evidence="1 2">
    <name type="scientific">Pyropia yezoensis</name>
    <name type="common">Susabi-nori</name>
    <name type="synonym">Porphyra yezoensis</name>
    <dbReference type="NCBI Taxonomy" id="2788"/>
    <lineage>
        <taxon>Eukaryota</taxon>
        <taxon>Rhodophyta</taxon>
        <taxon>Bangiophyceae</taxon>
        <taxon>Bangiales</taxon>
        <taxon>Bangiaceae</taxon>
        <taxon>Pyropia</taxon>
    </lineage>
</organism>
<proteinExistence type="predicted"/>